<dbReference type="InterPro" id="IPR043136">
    <property type="entry name" value="B30.2/SPRY_sf"/>
</dbReference>
<dbReference type="Gene3D" id="2.60.120.920">
    <property type="match status" value="1"/>
</dbReference>
<name>A0ABQ9Y0P3_9EUKA</name>
<gene>
    <name evidence="1" type="ORF">BLNAU_7694</name>
</gene>
<protein>
    <recommendedName>
        <fullName evidence="3">SPRY domain-containing protein</fullName>
    </recommendedName>
</protein>
<dbReference type="Proteomes" id="UP001281761">
    <property type="component" value="Unassembled WGS sequence"/>
</dbReference>
<proteinExistence type="predicted"/>
<keyword evidence="2" id="KW-1185">Reference proteome</keyword>
<evidence type="ECO:0000313" key="1">
    <source>
        <dbReference type="EMBL" id="KAK2957316.1"/>
    </source>
</evidence>
<sequence>MYPPKFFPAFKKVTNGLIEVKPVLKNNYRVKLQCGLGMHSSQNEGCVIVVPLEIELSAAQEENRRLKEAPKKQRDVSRSLHPITSAMSSFVLTDPSHFRINNNEITRTDVGQEEDDDRYSTDSSAFLTDIFTNGVISVEVTLLSLDDDDGDLYFGLMDSDNPIPEFGETLGLDVESLNFSFLIFSDSVSLSSNGLLNYNTPSSKAVRTCHDDLNEGDCVRMEVDLDSTPRTLQFFVNGEAGERYMSGIPSSVRIGFSVNGCGTSFRIDYIPRLTQPTPISDEMEEVEW</sequence>
<reference evidence="1 2" key="1">
    <citation type="journal article" date="2022" name="bioRxiv">
        <title>Genomics of Preaxostyla Flagellates Illuminates Evolutionary Transitions and the Path Towards Mitochondrial Loss.</title>
        <authorList>
            <person name="Novak L.V.F."/>
            <person name="Treitli S.C."/>
            <person name="Pyrih J."/>
            <person name="Halakuc P."/>
            <person name="Pipaliya S.V."/>
            <person name="Vacek V."/>
            <person name="Brzon O."/>
            <person name="Soukal P."/>
            <person name="Eme L."/>
            <person name="Dacks J.B."/>
            <person name="Karnkowska A."/>
            <person name="Elias M."/>
            <person name="Hampl V."/>
        </authorList>
    </citation>
    <scope>NUCLEOTIDE SEQUENCE [LARGE SCALE GENOMIC DNA]</scope>
    <source>
        <strain evidence="1">NAU3</strain>
        <tissue evidence="1">Gut</tissue>
    </source>
</reference>
<accession>A0ABQ9Y0P3</accession>
<dbReference type="EMBL" id="JARBJD010000047">
    <property type="protein sequence ID" value="KAK2957316.1"/>
    <property type="molecule type" value="Genomic_DNA"/>
</dbReference>
<comment type="caution">
    <text evidence="1">The sequence shown here is derived from an EMBL/GenBank/DDBJ whole genome shotgun (WGS) entry which is preliminary data.</text>
</comment>
<evidence type="ECO:0000313" key="2">
    <source>
        <dbReference type="Proteomes" id="UP001281761"/>
    </source>
</evidence>
<evidence type="ECO:0008006" key="3">
    <source>
        <dbReference type="Google" id="ProtNLM"/>
    </source>
</evidence>
<organism evidence="1 2">
    <name type="scientific">Blattamonas nauphoetae</name>
    <dbReference type="NCBI Taxonomy" id="2049346"/>
    <lineage>
        <taxon>Eukaryota</taxon>
        <taxon>Metamonada</taxon>
        <taxon>Preaxostyla</taxon>
        <taxon>Oxymonadida</taxon>
        <taxon>Blattamonas</taxon>
    </lineage>
</organism>